<dbReference type="InterPro" id="IPR040999">
    <property type="entry name" value="Mak_N_cap"/>
</dbReference>
<keyword evidence="3" id="KW-0418">Kinase</keyword>
<name>A0ABS1SF12_9MICO</name>
<dbReference type="EMBL" id="QYAC01000003">
    <property type="protein sequence ID" value="MBL3679140.1"/>
    <property type="molecule type" value="Genomic_DNA"/>
</dbReference>
<evidence type="ECO:0000259" key="6">
    <source>
        <dbReference type="Pfam" id="PF18085"/>
    </source>
</evidence>
<evidence type="ECO:0000313" key="7">
    <source>
        <dbReference type="EMBL" id="MBL3679140.1"/>
    </source>
</evidence>
<protein>
    <recommendedName>
        <fullName evidence="6">Maltokinase N-terminal cap domain-containing protein</fullName>
    </recommendedName>
</protein>
<sequence>MALIYDTTMSPSKQELLVAWLPTRSWFRGDVTRLERVAAYRVDDPEGEVGIEGHLVTAGDDTIYHVPLTYRGAPLADGDEFLLDTTAHGVLGTRWISDGTGDPVFRTVIAETMVHGGRETEEWEESPTGVRTPREPATRLRGTGAPDHAVPELWAASVSELGGVTTAETGFATLRIPHVLDAAALAGGPIAGVPADALAAGTAGGTGHYALRASWAGQSVPVTIATLSTVAPE</sequence>
<feature type="domain" description="Maltokinase N-terminal cap" evidence="6">
    <location>
        <begin position="20"/>
        <end position="102"/>
    </location>
</feature>
<dbReference type="Pfam" id="PF18085">
    <property type="entry name" value="Mak_N_cap"/>
    <property type="match status" value="1"/>
</dbReference>
<organism evidence="7 8">
    <name type="scientific">Leucobacter chromiireducens subsp. solipictus</name>
    <dbReference type="NCBI Taxonomy" id="398235"/>
    <lineage>
        <taxon>Bacteria</taxon>
        <taxon>Bacillati</taxon>
        <taxon>Actinomycetota</taxon>
        <taxon>Actinomycetes</taxon>
        <taxon>Micrococcales</taxon>
        <taxon>Microbacteriaceae</taxon>
        <taxon>Leucobacter</taxon>
    </lineage>
</organism>
<reference evidence="7 8" key="1">
    <citation type="submission" date="2018-09" db="EMBL/GenBank/DDBJ databases">
        <title>Comparative genomics of Leucobacter spp.</title>
        <authorList>
            <person name="Reis A.C."/>
            <person name="Kolvenbach B.A."/>
            <person name="Corvini P.F.X."/>
            <person name="Nunes O.C."/>
        </authorList>
    </citation>
    <scope>NUCLEOTIDE SEQUENCE [LARGE SCALE GENOMIC DNA]</scope>
    <source>
        <strain evidence="7 8">TAN 31504</strain>
    </source>
</reference>
<evidence type="ECO:0000256" key="4">
    <source>
        <dbReference type="ARBA" id="ARBA00022840"/>
    </source>
</evidence>
<gene>
    <name evidence="7" type="ORF">D3230_07485</name>
</gene>
<evidence type="ECO:0000256" key="1">
    <source>
        <dbReference type="ARBA" id="ARBA00022679"/>
    </source>
</evidence>
<keyword evidence="1" id="KW-0808">Transferase</keyword>
<evidence type="ECO:0000313" key="8">
    <source>
        <dbReference type="Proteomes" id="UP001645859"/>
    </source>
</evidence>
<evidence type="ECO:0000256" key="2">
    <source>
        <dbReference type="ARBA" id="ARBA00022741"/>
    </source>
</evidence>
<keyword evidence="2" id="KW-0547">Nucleotide-binding</keyword>
<comment type="caution">
    <text evidence="7">The sequence shown here is derived from an EMBL/GenBank/DDBJ whole genome shotgun (WGS) entry which is preliminary data.</text>
</comment>
<keyword evidence="8" id="KW-1185">Reference proteome</keyword>
<dbReference type="RefSeq" id="WP_202344397.1">
    <property type="nucleotide sequence ID" value="NZ_BAAAPI010000013.1"/>
</dbReference>
<proteinExistence type="predicted"/>
<feature type="region of interest" description="Disordered" evidence="5">
    <location>
        <begin position="117"/>
        <end position="146"/>
    </location>
</feature>
<accession>A0ABS1SF12</accession>
<keyword evidence="4" id="KW-0067">ATP-binding</keyword>
<dbReference type="Proteomes" id="UP001645859">
    <property type="component" value="Unassembled WGS sequence"/>
</dbReference>
<evidence type="ECO:0000256" key="3">
    <source>
        <dbReference type="ARBA" id="ARBA00022777"/>
    </source>
</evidence>
<evidence type="ECO:0000256" key="5">
    <source>
        <dbReference type="SAM" id="MobiDB-lite"/>
    </source>
</evidence>